<keyword evidence="8" id="KW-1185">Reference proteome</keyword>
<evidence type="ECO:0000313" key="8">
    <source>
        <dbReference type="Proteomes" id="UP001445335"/>
    </source>
</evidence>
<dbReference type="InterPro" id="IPR051426">
    <property type="entry name" value="Peflin/Sorcin_CaBP"/>
</dbReference>
<evidence type="ECO:0000256" key="3">
    <source>
        <dbReference type="ARBA" id="ARBA00022723"/>
    </source>
</evidence>
<accession>A0AAW1QVR9</accession>
<keyword evidence="3" id="KW-0479">Metal-binding</keyword>
<dbReference type="SUPFAM" id="SSF47473">
    <property type="entry name" value="EF-hand"/>
    <property type="match status" value="1"/>
</dbReference>
<keyword evidence="5" id="KW-0106">Calcium</keyword>
<evidence type="ECO:0000256" key="2">
    <source>
        <dbReference type="ARBA" id="ARBA00022490"/>
    </source>
</evidence>
<proteinExistence type="predicted"/>
<dbReference type="GO" id="GO:0005509">
    <property type="term" value="F:calcium ion binding"/>
    <property type="evidence" value="ECO:0007669"/>
    <property type="project" value="InterPro"/>
</dbReference>
<dbReference type="PROSITE" id="PS00018">
    <property type="entry name" value="EF_HAND_1"/>
    <property type="match status" value="2"/>
</dbReference>
<evidence type="ECO:0000259" key="6">
    <source>
        <dbReference type="PROSITE" id="PS50222"/>
    </source>
</evidence>
<sequence length="169" mass="18733">MDNAQVKRFFDVVDADHSGEIDVHELQRALALGDLNFSLSIVAHMIRLHDADGRHKLSLAQFRDLNTFLTSTQADFRRADKSGAGKLGTEEVSGALSQAGYSIDRPAFEALFRSFDSDSDGKVGLPEFIALQLFLRSISATFCAFDPQQTGRVTMDFNQMIYGFSNCRS</sequence>
<dbReference type="AlphaFoldDB" id="A0AAW1QVR9"/>
<evidence type="ECO:0000313" key="7">
    <source>
        <dbReference type="EMBL" id="KAK9825630.1"/>
    </source>
</evidence>
<keyword evidence="4" id="KW-0677">Repeat</keyword>
<dbReference type="GO" id="GO:0048306">
    <property type="term" value="F:calcium-dependent protein binding"/>
    <property type="evidence" value="ECO:0007669"/>
    <property type="project" value="UniProtKB-ARBA"/>
</dbReference>
<feature type="domain" description="EF-hand" evidence="6">
    <location>
        <begin position="103"/>
        <end position="138"/>
    </location>
</feature>
<dbReference type="EMBL" id="JALJOU010000072">
    <property type="protein sequence ID" value="KAK9825630.1"/>
    <property type="molecule type" value="Genomic_DNA"/>
</dbReference>
<name>A0AAW1QVR9_9CHLO</name>
<evidence type="ECO:0000256" key="4">
    <source>
        <dbReference type="ARBA" id="ARBA00022737"/>
    </source>
</evidence>
<protein>
    <recommendedName>
        <fullName evidence="6">EF-hand domain-containing protein</fullName>
    </recommendedName>
</protein>
<comment type="caution">
    <text evidence="7">The sequence shown here is derived from an EMBL/GenBank/DDBJ whole genome shotgun (WGS) entry which is preliminary data.</text>
</comment>
<dbReference type="Pfam" id="PF13202">
    <property type="entry name" value="EF-hand_5"/>
    <property type="match status" value="1"/>
</dbReference>
<organism evidence="7 8">
    <name type="scientific">Elliptochloris bilobata</name>
    <dbReference type="NCBI Taxonomy" id="381761"/>
    <lineage>
        <taxon>Eukaryota</taxon>
        <taxon>Viridiplantae</taxon>
        <taxon>Chlorophyta</taxon>
        <taxon>core chlorophytes</taxon>
        <taxon>Trebouxiophyceae</taxon>
        <taxon>Trebouxiophyceae incertae sedis</taxon>
        <taxon>Elliptochloris clade</taxon>
        <taxon>Elliptochloris</taxon>
    </lineage>
</organism>
<dbReference type="InterPro" id="IPR018247">
    <property type="entry name" value="EF_Hand_1_Ca_BS"/>
</dbReference>
<feature type="domain" description="EF-hand" evidence="6">
    <location>
        <begin position="1"/>
        <end position="36"/>
    </location>
</feature>
<dbReference type="PROSITE" id="PS50222">
    <property type="entry name" value="EF_HAND_2"/>
    <property type="match status" value="2"/>
</dbReference>
<keyword evidence="2" id="KW-0963">Cytoplasm</keyword>
<dbReference type="Proteomes" id="UP001445335">
    <property type="component" value="Unassembled WGS sequence"/>
</dbReference>
<dbReference type="Gene3D" id="1.10.238.10">
    <property type="entry name" value="EF-hand"/>
    <property type="match status" value="1"/>
</dbReference>
<comment type="subcellular location">
    <subcellularLocation>
        <location evidence="1">Cytoplasm</location>
    </subcellularLocation>
</comment>
<dbReference type="InterPro" id="IPR011992">
    <property type="entry name" value="EF-hand-dom_pair"/>
</dbReference>
<reference evidence="7 8" key="1">
    <citation type="journal article" date="2024" name="Nat. Commun.">
        <title>Phylogenomics reveals the evolutionary origins of lichenization in chlorophyte algae.</title>
        <authorList>
            <person name="Puginier C."/>
            <person name="Libourel C."/>
            <person name="Otte J."/>
            <person name="Skaloud P."/>
            <person name="Haon M."/>
            <person name="Grisel S."/>
            <person name="Petersen M."/>
            <person name="Berrin J.G."/>
            <person name="Delaux P.M."/>
            <person name="Dal Grande F."/>
            <person name="Keller J."/>
        </authorList>
    </citation>
    <scope>NUCLEOTIDE SEQUENCE [LARGE SCALE GENOMIC DNA]</scope>
    <source>
        <strain evidence="7 8">SAG 245.80</strain>
    </source>
</reference>
<dbReference type="PANTHER" id="PTHR46212">
    <property type="entry name" value="PEFLIN"/>
    <property type="match status" value="1"/>
</dbReference>
<dbReference type="InterPro" id="IPR002048">
    <property type="entry name" value="EF_hand_dom"/>
</dbReference>
<dbReference type="SMART" id="SM00054">
    <property type="entry name" value="EFh"/>
    <property type="match status" value="3"/>
</dbReference>
<evidence type="ECO:0000256" key="1">
    <source>
        <dbReference type="ARBA" id="ARBA00004496"/>
    </source>
</evidence>
<evidence type="ECO:0000256" key="5">
    <source>
        <dbReference type="ARBA" id="ARBA00022837"/>
    </source>
</evidence>
<gene>
    <name evidence="7" type="ORF">WJX81_001097</name>
</gene>
<dbReference type="GO" id="GO:0005737">
    <property type="term" value="C:cytoplasm"/>
    <property type="evidence" value="ECO:0007669"/>
    <property type="project" value="UniProtKB-SubCell"/>
</dbReference>
<dbReference type="PANTHER" id="PTHR46212:SF3">
    <property type="entry name" value="GH27120P"/>
    <property type="match status" value="1"/>
</dbReference>
<dbReference type="Pfam" id="PF13499">
    <property type="entry name" value="EF-hand_7"/>
    <property type="match status" value="1"/>
</dbReference>